<evidence type="ECO:0000313" key="6">
    <source>
        <dbReference type="Proteomes" id="UP000662703"/>
    </source>
</evidence>
<feature type="transmembrane region" description="Helical" evidence="3">
    <location>
        <begin position="223"/>
        <end position="244"/>
    </location>
</feature>
<evidence type="ECO:0000256" key="3">
    <source>
        <dbReference type="SAM" id="Phobius"/>
    </source>
</evidence>
<dbReference type="Gene3D" id="3.30.70.270">
    <property type="match status" value="1"/>
</dbReference>
<comment type="catalytic activity">
    <reaction evidence="2">
        <text>2 GTP = 3',3'-c-di-GMP + 2 diphosphate</text>
        <dbReference type="Rhea" id="RHEA:24898"/>
        <dbReference type="ChEBI" id="CHEBI:33019"/>
        <dbReference type="ChEBI" id="CHEBI:37565"/>
        <dbReference type="ChEBI" id="CHEBI:58805"/>
        <dbReference type="EC" id="2.7.7.65"/>
    </reaction>
</comment>
<comment type="caution">
    <text evidence="5">The sequence shown here is derived from an EMBL/GenBank/DDBJ whole genome shotgun (WGS) entry which is preliminary data.</text>
</comment>
<dbReference type="EC" id="2.7.7.65" evidence="1"/>
<gene>
    <name evidence="5" type="ORF">Y5W_00010</name>
</gene>
<evidence type="ECO:0000256" key="2">
    <source>
        <dbReference type="ARBA" id="ARBA00034247"/>
    </source>
</evidence>
<dbReference type="PANTHER" id="PTHR45138">
    <property type="entry name" value="REGULATORY COMPONENTS OF SENSORY TRANSDUCTION SYSTEM"/>
    <property type="match status" value="1"/>
</dbReference>
<evidence type="ECO:0000313" key="5">
    <source>
        <dbReference type="EMBL" id="MBF5054716.1"/>
    </source>
</evidence>
<feature type="transmembrane region" description="Helical" evidence="3">
    <location>
        <begin position="158"/>
        <end position="182"/>
    </location>
</feature>
<dbReference type="EMBL" id="ARXX01000001">
    <property type="protein sequence ID" value="MBF5054716.1"/>
    <property type="molecule type" value="Genomic_DNA"/>
</dbReference>
<keyword evidence="3" id="KW-1133">Transmembrane helix</keyword>
<dbReference type="RefSeq" id="WP_194863705.1">
    <property type="nucleotide sequence ID" value="NZ_ARXX01000001.1"/>
</dbReference>
<dbReference type="NCBIfam" id="TIGR00254">
    <property type="entry name" value="GGDEF"/>
    <property type="match status" value="1"/>
</dbReference>
<dbReference type="SMART" id="SM00267">
    <property type="entry name" value="GGDEF"/>
    <property type="match status" value="1"/>
</dbReference>
<dbReference type="PROSITE" id="PS50887">
    <property type="entry name" value="GGDEF"/>
    <property type="match status" value="1"/>
</dbReference>
<keyword evidence="6" id="KW-1185">Reference proteome</keyword>
<dbReference type="InterPro" id="IPR050469">
    <property type="entry name" value="Diguanylate_Cyclase"/>
</dbReference>
<feature type="transmembrane region" description="Helical" evidence="3">
    <location>
        <begin position="20"/>
        <end position="45"/>
    </location>
</feature>
<dbReference type="InterPro" id="IPR000160">
    <property type="entry name" value="GGDEF_dom"/>
</dbReference>
<feature type="transmembrane region" description="Helical" evidence="3">
    <location>
        <begin position="119"/>
        <end position="138"/>
    </location>
</feature>
<feature type="transmembrane region" description="Helical" evidence="3">
    <location>
        <begin position="194"/>
        <end position="211"/>
    </location>
</feature>
<name>A0ABS0AKR2_9GAMM</name>
<dbReference type="InterPro" id="IPR043128">
    <property type="entry name" value="Rev_trsase/Diguanyl_cyclase"/>
</dbReference>
<protein>
    <recommendedName>
        <fullName evidence="1">diguanylate cyclase</fullName>
        <ecNumber evidence="1">2.7.7.65</ecNumber>
    </recommendedName>
</protein>
<accession>A0ABS0AKR2</accession>
<feature type="transmembrane region" description="Helical" evidence="3">
    <location>
        <begin position="91"/>
        <end position="112"/>
    </location>
</feature>
<feature type="domain" description="GGDEF" evidence="4">
    <location>
        <begin position="293"/>
        <end position="421"/>
    </location>
</feature>
<dbReference type="SUPFAM" id="SSF55073">
    <property type="entry name" value="Nucleotide cyclase"/>
    <property type="match status" value="1"/>
</dbReference>
<dbReference type="Proteomes" id="UP000662703">
    <property type="component" value="Unassembled WGS sequence"/>
</dbReference>
<dbReference type="PANTHER" id="PTHR45138:SF9">
    <property type="entry name" value="DIGUANYLATE CYCLASE DGCM-RELATED"/>
    <property type="match status" value="1"/>
</dbReference>
<organism evidence="5 6">
    <name type="scientific">Alloalcanivorax profundimaris</name>
    <dbReference type="NCBI Taxonomy" id="2735259"/>
    <lineage>
        <taxon>Bacteria</taxon>
        <taxon>Pseudomonadati</taxon>
        <taxon>Pseudomonadota</taxon>
        <taxon>Gammaproteobacteria</taxon>
        <taxon>Oceanospirillales</taxon>
        <taxon>Alcanivoracaceae</taxon>
        <taxon>Alloalcanivorax</taxon>
    </lineage>
</organism>
<proteinExistence type="predicted"/>
<dbReference type="InterPro" id="IPR029787">
    <property type="entry name" value="Nucleotide_cyclase"/>
</dbReference>
<keyword evidence="3" id="KW-0812">Transmembrane</keyword>
<evidence type="ECO:0000256" key="1">
    <source>
        <dbReference type="ARBA" id="ARBA00012528"/>
    </source>
</evidence>
<reference evidence="5 6" key="1">
    <citation type="submission" date="2012-09" db="EMBL/GenBank/DDBJ databases">
        <title>Genome Sequence of alkane-degrading Bacterium Alcanivorax sp. 521-1.</title>
        <authorList>
            <person name="Lai Q."/>
            <person name="Shao Z."/>
        </authorList>
    </citation>
    <scope>NUCLEOTIDE SEQUENCE [LARGE SCALE GENOMIC DNA]</scope>
    <source>
        <strain evidence="5 6">521-1</strain>
    </source>
</reference>
<evidence type="ECO:0000259" key="4">
    <source>
        <dbReference type="PROSITE" id="PS50887"/>
    </source>
</evidence>
<keyword evidence="3" id="KW-0472">Membrane</keyword>
<dbReference type="CDD" id="cd01949">
    <property type="entry name" value="GGDEF"/>
    <property type="match status" value="1"/>
</dbReference>
<dbReference type="Pfam" id="PF00990">
    <property type="entry name" value="GGDEF"/>
    <property type="match status" value="1"/>
</dbReference>
<sequence>MPNEIVVAGLTGAGVDTWALWGKIMAVGATATLSSLLVVFTVALYRNGDREAPVALHFSVANLCATLYVAGDIAVRICLLSGRLDAVMVPYRLSLSAIVLALASLIALHRVLGNRAVPLRRLSPIYAVGLLLVLLFWIDDPRLVIASDQYRVTPVGVFADYGVLAGPVYVACLATLVAVAWAMLRRARRAEGRLPWRMTVFGFTVFFLAGVHDTFRELGMELLPFSGLTLACAVFQIGAFATMAMHYSKTLRERTYHDHQMRRLADKATRDPLSGLFNRAYMEQHLDRLPAEGAGGLLFIDLDHFKVVNDRYGHERGDRLIRAVADGIRQTVREQDVACRWGGDEFVVHLSEAGSDAALAVAERLLRAFRHLDPVAPGLEMSASVGFAQLTDGDWRATLRRADQALYRAKAAGRNRLAIAP</sequence>
<feature type="transmembrane region" description="Helical" evidence="3">
    <location>
        <begin position="52"/>
        <end position="71"/>
    </location>
</feature>